<name>A0ABD5TX85_9EURY</name>
<proteinExistence type="predicted"/>
<reference evidence="1 2" key="1">
    <citation type="journal article" date="2019" name="Int. J. Syst. Evol. Microbiol.">
        <title>The Global Catalogue of Microorganisms (GCM) 10K type strain sequencing project: providing services to taxonomists for standard genome sequencing and annotation.</title>
        <authorList>
            <consortium name="The Broad Institute Genomics Platform"/>
            <consortium name="The Broad Institute Genome Sequencing Center for Infectious Disease"/>
            <person name="Wu L."/>
            <person name="Ma J."/>
        </authorList>
    </citation>
    <scope>NUCLEOTIDE SEQUENCE [LARGE SCALE GENOMIC DNA]</scope>
    <source>
        <strain evidence="1 2">YIM 94188</strain>
    </source>
</reference>
<keyword evidence="2" id="KW-1185">Reference proteome</keyword>
<evidence type="ECO:0000313" key="1">
    <source>
        <dbReference type="EMBL" id="MFC6823465.1"/>
    </source>
</evidence>
<comment type="caution">
    <text evidence="1">The sequence shown here is derived from an EMBL/GenBank/DDBJ whole genome shotgun (WGS) entry which is preliminary data.</text>
</comment>
<dbReference type="Proteomes" id="UP001596408">
    <property type="component" value="Unassembled WGS sequence"/>
</dbReference>
<dbReference type="RefSeq" id="WP_379691898.1">
    <property type="nucleotide sequence ID" value="NZ_JBHSXH010000002.1"/>
</dbReference>
<dbReference type="EMBL" id="JBHSXH010000002">
    <property type="protein sequence ID" value="MFC6823465.1"/>
    <property type="molecule type" value="Genomic_DNA"/>
</dbReference>
<accession>A0ABD5TX85</accession>
<sequence>MTRRTRRRLEREIEDLEEEEYTPLTVCELLSYEFESVDEEAGVVRVVETGELREFSPIFESLGEAVGE</sequence>
<gene>
    <name evidence="1" type="ORF">ACFQEV_00375</name>
</gene>
<organism evidence="1 2">
    <name type="scientific">Halopelagius fulvigenes</name>
    <dbReference type="NCBI Taxonomy" id="1198324"/>
    <lineage>
        <taxon>Archaea</taxon>
        <taxon>Methanobacteriati</taxon>
        <taxon>Methanobacteriota</taxon>
        <taxon>Stenosarchaea group</taxon>
        <taxon>Halobacteria</taxon>
        <taxon>Halobacteriales</taxon>
        <taxon>Haloferacaceae</taxon>
    </lineage>
</organism>
<evidence type="ECO:0000313" key="2">
    <source>
        <dbReference type="Proteomes" id="UP001596408"/>
    </source>
</evidence>
<dbReference type="AlphaFoldDB" id="A0ABD5TX85"/>
<protein>
    <recommendedName>
        <fullName evidence="3">Halobacterial output domain-containing protein</fullName>
    </recommendedName>
</protein>
<evidence type="ECO:0008006" key="3">
    <source>
        <dbReference type="Google" id="ProtNLM"/>
    </source>
</evidence>